<proteinExistence type="predicted"/>
<evidence type="ECO:0000256" key="2">
    <source>
        <dbReference type="SAM" id="Phobius"/>
    </source>
</evidence>
<feature type="compositionally biased region" description="Pro residues" evidence="1">
    <location>
        <begin position="656"/>
        <end position="666"/>
    </location>
</feature>
<keyword evidence="2" id="KW-0472">Membrane</keyword>
<feature type="transmembrane region" description="Helical" evidence="2">
    <location>
        <begin position="248"/>
        <end position="267"/>
    </location>
</feature>
<dbReference type="AlphaFoldDB" id="T0HBZ9"/>
<feature type="domain" description="Acyltransferase 3" evidence="3">
    <location>
        <begin position="37"/>
        <end position="355"/>
    </location>
</feature>
<dbReference type="GO" id="GO:0009103">
    <property type="term" value="P:lipopolysaccharide biosynthetic process"/>
    <property type="evidence" value="ECO:0007669"/>
    <property type="project" value="TreeGrafter"/>
</dbReference>
<name>T0HBZ9_9SPHN</name>
<gene>
    <name evidence="5" type="ORF">RLDS_26560</name>
</gene>
<evidence type="ECO:0000313" key="5">
    <source>
        <dbReference type="EMBL" id="EQB10547.1"/>
    </source>
</evidence>
<dbReference type="Pfam" id="PF01757">
    <property type="entry name" value="Acyl_transf_3"/>
    <property type="match status" value="1"/>
</dbReference>
<dbReference type="PANTHER" id="PTHR23028:SF53">
    <property type="entry name" value="ACYL_TRANSF_3 DOMAIN-CONTAINING PROTEIN"/>
    <property type="match status" value="1"/>
</dbReference>
<feature type="transmembrane region" description="Helical" evidence="2">
    <location>
        <begin position="305"/>
        <end position="327"/>
    </location>
</feature>
<feature type="domain" description="SGNH" evidence="4">
    <location>
        <begin position="423"/>
        <end position="640"/>
    </location>
</feature>
<feature type="transmembrane region" description="Helical" evidence="2">
    <location>
        <begin position="103"/>
        <end position="123"/>
    </location>
</feature>
<dbReference type="Proteomes" id="UP000015531">
    <property type="component" value="Unassembled WGS sequence"/>
</dbReference>
<dbReference type="EMBL" id="ATDP01000110">
    <property type="protein sequence ID" value="EQB10547.1"/>
    <property type="molecule type" value="Genomic_DNA"/>
</dbReference>
<dbReference type="GO" id="GO:0016020">
    <property type="term" value="C:membrane"/>
    <property type="evidence" value="ECO:0007669"/>
    <property type="project" value="TreeGrafter"/>
</dbReference>
<feature type="transmembrane region" description="Helical" evidence="2">
    <location>
        <begin position="273"/>
        <end position="293"/>
    </location>
</feature>
<feature type="transmembrane region" description="Helical" evidence="2">
    <location>
        <begin position="339"/>
        <end position="356"/>
    </location>
</feature>
<dbReference type="PANTHER" id="PTHR23028">
    <property type="entry name" value="ACETYLTRANSFERASE"/>
    <property type="match status" value="1"/>
</dbReference>
<evidence type="ECO:0000259" key="3">
    <source>
        <dbReference type="Pfam" id="PF01757"/>
    </source>
</evidence>
<protein>
    <submittedName>
        <fullName evidence="5">Acetylase</fullName>
    </submittedName>
</protein>
<evidence type="ECO:0000256" key="1">
    <source>
        <dbReference type="SAM" id="MobiDB-lite"/>
    </source>
</evidence>
<feature type="transmembrane region" description="Helical" evidence="2">
    <location>
        <begin position="196"/>
        <end position="212"/>
    </location>
</feature>
<accession>T0HBZ9</accession>
<dbReference type="Pfam" id="PF19040">
    <property type="entry name" value="SGNH"/>
    <property type="match status" value="1"/>
</dbReference>
<dbReference type="InterPro" id="IPR050879">
    <property type="entry name" value="Acyltransferase_3"/>
</dbReference>
<sequence>MTAPAESNWQGFWAKGTPMHGPVPMAATDHSQRYRRDIDGLRALAILPVLLFHAHVPGFSGGYVGVDIFFVISGYLITGILARDIDRDQFSLIRFYERRFRRIIPALALMILATLAIAAWLCFPGDLEGVPRSALAATLFASNLWFFTDTGYFAGGADVKPLLHTWSLAVEEQYYIGFPLLLMLLARYAPRWRTAALATLAALSLALAILMQRDTSGFTFYLLPTRAWELFAGALLAIGAVPAIRRRVVAELLACAGLLAIALPVALYDRATIFPGLAALPPVLGAAALLHAAPGTSVGRLLGRPLLVGIGLLSYSLYLWHWPLIVFAEYATDAPLARGLRWGVIAAALAIAYLSWRYVERPFRDRSRVSGKGIFRFTAAAMLLLCLASGGLMAMGGWPSRFSAPVLAQIGGRNDFSPTRKQCHDTYMRGARPCILGAQVAPDAMLWGDSHGVELAYALSLKAKAQGRALVQRTTSSCPPVLGYDARDPRCAAANRAALAALRADPAIRRVYLAAFWANGDFDAPGFVAKLDRTIAAIRREGRQVVLIGPVPPQPFDVPRHLAHLARAGRLDEARGVSLAWVEARTPHLRALFDRWRRRGVSLISPLAALCASGPCAIEADGKPLYFDSHHLSVAGALRVIRDGAIQPPSHSPRAAAPPPAPQRGP</sequence>
<feature type="transmembrane region" description="Helical" evidence="2">
    <location>
        <begin position="62"/>
        <end position="82"/>
    </location>
</feature>
<keyword evidence="2" id="KW-0812">Transmembrane</keyword>
<dbReference type="InterPro" id="IPR002656">
    <property type="entry name" value="Acyl_transf_3_dom"/>
</dbReference>
<reference evidence="5 6" key="1">
    <citation type="journal article" date="2013" name="Genome Announc.">
        <title>Draft Genome Sequence of Sphingobium lactosutens Strain DS20T, Isolated from a Hexachlorocyclohexane Dumpsite.</title>
        <authorList>
            <person name="Kumar R."/>
            <person name="Dwivedi V."/>
            <person name="Negi V."/>
            <person name="Khurana J.P."/>
            <person name="Lal R."/>
        </authorList>
    </citation>
    <scope>NUCLEOTIDE SEQUENCE [LARGE SCALE GENOMIC DNA]</scope>
    <source>
        <strain evidence="5 6">DS20</strain>
    </source>
</reference>
<dbReference type="GO" id="GO:0016747">
    <property type="term" value="F:acyltransferase activity, transferring groups other than amino-acyl groups"/>
    <property type="evidence" value="ECO:0007669"/>
    <property type="project" value="InterPro"/>
</dbReference>
<comment type="caution">
    <text evidence="5">The sequence shown here is derived from an EMBL/GenBank/DDBJ whole genome shotgun (WGS) entry which is preliminary data.</text>
</comment>
<keyword evidence="6" id="KW-1185">Reference proteome</keyword>
<keyword evidence="2" id="KW-1133">Transmembrane helix</keyword>
<dbReference type="InterPro" id="IPR043968">
    <property type="entry name" value="SGNH"/>
</dbReference>
<dbReference type="PATRIC" id="fig|1331060.3.peg.5162"/>
<organism evidence="5 6">
    <name type="scientific">Sphingobium lactosutens DS20</name>
    <dbReference type="NCBI Taxonomy" id="1331060"/>
    <lineage>
        <taxon>Bacteria</taxon>
        <taxon>Pseudomonadati</taxon>
        <taxon>Pseudomonadota</taxon>
        <taxon>Alphaproteobacteria</taxon>
        <taxon>Sphingomonadales</taxon>
        <taxon>Sphingomonadaceae</taxon>
        <taxon>Sphingobium</taxon>
    </lineage>
</organism>
<dbReference type="eggNOG" id="COG1835">
    <property type="taxonomic scope" value="Bacteria"/>
</dbReference>
<feature type="transmembrane region" description="Helical" evidence="2">
    <location>
        <begin position="218"/>
        <end position="241"/>
    </location>
</feature>
<evidence type="ECO:0000313" key="6">
    <source>
        <dbReference type="Proteomes" id="UP000015531"/>
    </source>
</evidence>
<feature type="region of interest" description="Disordered" evidence="1">
    <location>
        <begin position="645"/>
        <end position="666"/>
    </location>
</feature>
<evidence type="ECO:0000259" key="4">
    <source>
        <dbReference type="Pfam" id="PF19040"/>
    </source>
</evidence>
<feature type="transmembrane region" description="Helical" evidence="2">
    <location>
        <begin position="377"/>
        <end position="398"/>
    </location>
</feature>